<dbReference type="Pfam" id="PF03625">
    <property type="entry name" value="DUF302"/>
    <property type="match status" value="1"/>
</dbReference>
<dbReference type="InterPro" id="IPR035923">
    <property type="entry name" value="TT1751-like_sf"/>
</dbReference>
<evidence type="ECO:0000259" key="1">
    <source>
        <dbReference type="Pfam" id="PF03625"/>
    </source>
</evidence>
<dbReference type="CDD" id="cd14797">
    <property type="entry name" value="DUF302"/>
    <property type="match status" value="1"/>
</dbReference>
<dbReference type="AlphaFoldDB" id="A0A3B0WHF1"/>
<dbReference type="InterPro" id="IPR005180">
    <property type="entry name" value="DUF302"/>
</dbReference>
<dbReference type="PANTHER" id="PTHR38342:SF2">
    <property type="entry name" value="INNER MEMBRANE OR EXPORTED"/>
    <property type="match status" value="1"/>
</dbReference>
<name>A0A3B0WHF1_9ZZZZ</name>
<feature type="domain" description="DUF302" evidence="1">
    <location>
        <begin position="61"/>
        <end position="123"/>
    </location>
</feature>
<dbReference type="EMBL" id="UOFE01000023">
    <property type="protein sequence ID" value="VAW51910.1"/>
    <property type="molecule type" value="Genomic_DNA"/>
</dbReference>
<organism evidence="2">
    <name type="scientific">hydrothermal vent metagenome</name>
    <dbReference type="NCBI Taxonomy" id="652676"/>
    <lineage>
        <taxon>unclassified sequences</taxon>
        <taxon>metagenomes</taxon>
        <taxon>ecological metagenomes</taxon>
    </lineage>
</organism>
<proteinExistence type="predicted"/>
<sequence length="155" mass="16937">MNTLKNILLLSFLCTTLLIAQASAETSDGIIRIKSNHDVSTTIDKLKTILETKGMTIFKRIDHSAGAKNAGLELRPTELLIFGNPKVGTPLMLCSQTAALDLPQKALAYKDASGQVWLLYNDPAYMASRHHIKDCEKALKKVSNALAHFTKAATQ</sequence>
<evidence type="ECO:0000313" key="2">
    <source>
        <dbReference type="EMBL" id="VAW51910.1"/>
    </source>
</evidence>
<protein>
    <submittedName>
        <fullName evidence="2">Putative inner membrane or exported protein</fullName>
    </submittedName>
</protein>
<gene>
    <name evidence="2" type="ORF">MNBD_GAMMA05-1995</name>
</gene>
<dbReference type="Gene3D" id="3.30.310.70">
    <property type="entry name" value="TT1751-like domain"/>
    <property type="match status" value="1"/>
</dbReference>
<accession>A0A3B0WHF1</accession>
<dbReference type="PANTHER" id="PTHR38342">
    <property type="entry name" value="SLR5037 PROTEIN"/>
    <property type="match status" value="1"/>
</dbReference>
<reference evidence="2" key="1">
    <citation type="submission" date="2018-06" db="EMBL/GenBank/DDBJ databases">
        <authorList>
            <person name="Zhirakovskaya E."/>
        </authorList>
    </citation>
    <scope>NUCLEOTIDE SEQUENCE</scope>
</reference>
<dbReference type="SUPFAM" id="SSF103247">
    <property type="entry name" value="TT1751-like"/>
    <property type="match status" value="1"/>
</dbReference>